<comment type="caution">
    <text evidence="8">The sequence shown here is derived from an EMBL/GenBank/DDBJ whole genome shotgun (WGS) entry which is preliminary data.</text>
</comment>
<feature type="transmembrane region" description="Helical" evidence="6">
    <location>
        <begin position="62"/>
        <end position="86"/>
    </location>
</feature>
<dbReference type="PANTHER" id="PTHR43723:SF1">
    <property type="entry name" value="COBALT TRANSPORT PROTEIN CBIQ"/>
    <property type="match status" value="1"/>
</dbReference>
<feature type="transmembrane region" description="Helical" evidence="6">
    <location>
        <begin position="150"/>
        <end position="166"/>
    </location>
</feature>
<feature type="transmembrane region" description="Helical" evidence="6">
    <location>
        <begin position="107"/>
        <end position="130"/>
    </location>
</feature>
<dbReference type="CDD" id="cd16914">
    <property type="entry name" value="EcfT"/>
    <property type="match status" value="1"/>
</dbReference>
<dbReference type="OrthoDB" id="9815246at2"/>
<feature type="transmembrane region" description="Helical" evidence="6">
    <location>
        <begin position="23"/>
        <end position="56"/>
    </location>
</feature>
<dbReference type="AlphaFoldDB" id="A0A2A7MHD2"/>
<dbReference type="InterPro" id="IPR003339">
    <property type="entry name" value="ABC/ECF_trnsptr_transmembrane"/>
</dbReference>
<dbReference type="InterPro" id="IPR012809">
    <property type="entry name" value="ECF_CbiQ"/>
</dbReference>
<dbReference type="RefSeq" id="WP_058295173.1">
    <property type="nucleotide sequence ID" value="NZ_CAMRXB010000079.1"/>
</dbReference>
<dbReference type="PANTHER" id="PTHR43723">
    <property type="entry name" value="COBALT TRANSPORT PROTEIN CBIQ"/>
    <property type="match status" value="1"/>
</dbReference>
<evidence type="ECO:0000313" key="7">
    <source>
        <dbReference type="EMBL" id="CAI3664153.1"/>
    </source>
</evidence>
<dbReference type="NCBIfam" id="TIGR02454">
    <property type="entry name" value="ECF_T_CbiQ"/>
    <property type="match status" value="1"/>
</dbReference>
<dbReference type="GO" id="GO:0006824">
    <property type="term" value="P:cobalt ion transport"/>
    <property type="evidence" value="ECO:0007669"/>
    <property type="project" value="InterPro"/>
</dbReference>
<dbReference type="EMBL" id="PDCJ01000001">
    <property type="protein sequence ID" value="PEG31009.1"/>
    <property type="molecule type" value="Genomic_DNA"/>
</dbReference>
<comment type="subcellular location">
    <subcellularLocation>
        <location evidence="1">Cell membrane</location>
        <topology evidence="1">Multi-pass membrane protein</topology>
    </subcellularLocation>
</comment>
<evidence type="ECO:0000256" key="3">
    <source>
        <dbReference type="ARBA" id="ARBA00022692"/>
    </source>
</evidence>
<organism evidence="8 9">
    <name type="scientific">Clostridium neonatale</name>
    <dbReference type="NCBI Taxonomy" id="137838"/>
    <lineage>
        <taxon>Bacteria</taxon>
        <taxon>Bacillati</taxon>
        <taxon>Bacillota</taxon>
        <taxon>Clostridia</taxon>
        <taxon>Eubacteriales</taxon>
        <taxon>Clostridiaceae</taxon>
        <taxon>Clostridium</taxon>
    </lineage>
</organism>
<keyword evidence="3 6" id="KW-0812">Transmembrane</keyword>
<reference evidence="8 9" key="1">
    <citation type="submission" date="2017-10" db="EMBL/GenBank/DDBJ databases">
        <title>Effective Description of Clostridium neonatale sp. nov. linked to necrotizing enterocolitis in neonates and a clarification of species assignable to the genus Clostridium (Prazmowski 1880) emend. Lawson and Rainey 2016.</title>
        <authorList>
            <person name="Bernard K."/>
            <person name="Burdz T."/>
            <person name="Wiebe D."/>
            <person name="Balcewich B."/>
            <person name="Alfa M."/>
            <person name="Bernier A.-M."/>
        </authorList>
    </citation>
    <scope>NUCLEOTIDE SEQUENCE [LARGE SCALE GENOMIC DNA]</scope>
    <source>
        <strain evidence="8 9">LCDC99A005</strain>
    </source>
</reference>
<keyword evidence="4 6" id="KW-1133">Transmembrane helix</keyword>
<evidence type="ECO:0000256" key="6">
    <source>
        <dbReference type="SAM" id="Phobius"/>
    </source>
</evidence>
<dbReference type="STRING" id="137838.GCA_001458595_02387"/>
<dbReference type="Pfam" id="PF02361">
    <property type="entry name" value="CbiQ"/>
    <property type="match status" value="1"/>
</dbReference>
<evidence type="ECO:0000313" key="8">
    <source>
        <dbReference type="EMBL" id="PEG31009.1"/>
    </source>
</evidence>
<sequence>MIMIDKLAYSSKLRYKSPCLKSFVAVSTLFICVIARLPLISLLILLCMGSLTVFIGKTSLKYYLKLMIIPLGFLILSTIAIIVNISDEPLSSISIALLGKYISITTASFYYGCNLILVSLAAVSCLYFLSLSTPVIDLLYVLKTIHCPELIIELLLLIYRFIFVLLDISNSIYTSQKCRLGNRNFKTSLKSASSLCAVMFIRALKKSSMLYDSMESRCYDGRINVLKRYVKAERKEIILSIIFEVALIIIAIICWRSI</sequence>
<evidence type="ECO:0000313" key="9">
    <source>
        <dbReference type="Proteomes" id="UP000220840"/>
    </source>
</evidence>
<name>A0A2A7MHD2_9CLOT</name>
<keyword evidence="9" id="KW-1185">Reference proteome</keyword>
<evidence type="ECO:0000256" key="2">
    <source>
        <dbReference type="ARBA" id="ARBA00022475"/>
    </source>
</evidence>
<dbReference type="Proteomes" id="UP001189143">
    <property type="component" value="Unassembled WGS sequence"/>
</dbReference>
<dbReference type="InterPro" id="IPR052770">
    <property type="entry name" value="Cobalt_transport_CbiQ"/>
</dbReference>
<evidence type="ECO:0000256" key="1">
    <source>
        <dbReference type="ARBA" id="ARBA00004651"/>
    </source>
</evidence>
<dbReference type="EMBL" id="CAMTCP010000263">
    <property type="protein sequence ID" value="CAI3664153.1"/>
    <property type="molecule type" value="Genomic_DNA"/>
</dbReference>
<gene>
    <name evidence="8" type="primary">cbiQ</name>
    <name evidence="7" type="ORF">CNEO2_630006</name>
    <name evidence="8" type="ORF">CQ394_04605</name>
</gene>
<dbReference type="Proteomes" id="UP000220840">
    <property type="component" value="Unassembled WGS sequence"/>
</dbReference>
<evidence type="ECO:0000256" key="5">
    <source>
        <dbReference type="ARBA" id="ARBA00023136"/>
    </source>
</evidence>
<keyword evidence="5 6" id="KW-0472">Membrane</keyword>
<accession>A0A2A7MHD2</accession>
<proteinExistence type="predicted"/>
<dbReference type="GO" id="GO:0043190">
    <property type="term" value="C:ATP-binding cassette (ABC) transporter complex"/>
    <property type="evidence" value="ECO:0007669"/>
    <property type="project" value="InterPro"/>
</dbReference>
<reference evidence="7" key="2">
    <citation type="submission" date="2022-10" db="EMBL/GenBank/DDBJ databases">
        <authorList>
            <person name="Aires J."/>
            <person name="Mesa V."/>
        </authorList>
    </citation>
    <scope>NUCLEOTIDE SEQUENCE</scope>
    <source>
        <strain evidence="7">Clostridium neonatale JD116</strain>
    </source>
</reference>
<evidence type="ECO:0000256" key="4">
    <source>
        <dbReference type="ARBA" id="ARBA00022989"/>
    </source>
</evidence>
<protein>
    <submittedName>
        <fullName evidence="8">Cobalt ECF transporter T component CbiQ</fullName>
    </submittedName>
    <submittedName>
        <fullName evidence="7">Cobalt ECF-type transporter, transmembrane component</fullName>
    </submittedName>
</protein>
<feature type="transmembrane region" description="Helical" evidence="6">
    <location>
        <begin position="237"/>
        <end position="255"/>
    </location>
</feature>
<keyword evidence="2" id="KW-1003">Cell membrane</keyword>